<dbReference type="AlphaFoldDB" id="A0A8T2UAV3"/>
<protein>
    <recommendedName>
        <fullName evidence="2">DUF6737 domain-containing protein</fullName>
    </recommendedName>
</protein>
<evidence type="ECO:0000313" key="4">
    <source>
        <dbReference type="Proteomes" id="UP000825935"/>
    </source>
</evidence>
<evidence type="ECO:0000259" key="2">
    <source>
        <dbReference type="Pfam" id="PF20522"/>
    </source>
</evidence>
<comment type="caution">
    <text evidence="3">The sequence shown here is derived from an EMBL/GenBank/DDBJ whole genome shotgun (WGS) entry which is preliminary data.</text>
</comment>
<keyword evidence="1" id="KW-0812">Transmembrane</keyword>
<keyword evidence="1" id="KW-0472">Membrane</keyword>
<dbReference type="GO" id="GO:0009507">
    <property type="term" value="C:chloroplast"/>
    <property type="evidence" value="ECO:0007669"/>
    <property type="project" value="TreeGrafter"/>
</dbReference>
<dbReference type="PANTHER" id="PTHR36046">
    <property type="entry name" value="PROTEIN, PUTATIVE-RELATED"/>
    <property type="match status" value="1"/>
</dbReference>
<dbReference type="EMBL" id="CM035413">
    <property type="protein sequence ID" value="KAH7431660.1"/>
    <property type="molecule type" value="Genomic_DNA"/>
</dbReference>
<feature type="domain" description="DUF6737" evidence="2">
    <location>
        <begin position="95"/>
        <end position="151"/>
    </location>
</feature>
<dbReference type="PANTHER" id="PTHR36046:SF1">
    <property type="entry name" value="DUF6737 DOMAIN-CONTAINING PROTEIN"/>
    <property type="match status" value="1"/>
</dbReference>
<name>A0A8T2UAV3_CERRI</name>
<dbReference type="Pfam" id="PF20522">
    <property type="entry name" value="DUF6737"/>
    <property type="match status" value="1"/>
</dbReference>
<reference evidence="3" key="1">
    <citation type="submission" date="2021-08" db="EMBL/GenBank/DDBJ databases">
        <title>WGS assembly of Ceratopteris richardii.</title>
        <authorList>
            <person name="Marchant D.B."/>
            <person name="Chen G."/>
            <person name="Jenkins J."/>
            <person name="Shu S."/>
            <person name="Leebens-Mack J."/>
            <person name="Grimwood J."/>
            <person name="Schmutz J."/>
            <person name="Soltis P."/>
            <person name="Soltis D."/>
            <person name="Chen Z.-H."/>
        </authorList>
    </citation>
    <scope>NUCLEOTIDE SEQUENCE</scope>
    <source>
        <strain evidence="3">Whitten #5841</strain>
        <tissue evidence="3">Leaf</tissue>
    </source>
</reference>
<keyword evidence="1" id="KW-1133">Transmembrane helix</keyword>
<proteinExistence type="predicted"/>
<evidence type="ECO:0000313" key="3">
    <source>
        <dbReference type="EMBL" id="KAH7431660.1"/>
    </source>
</evidence>
<dbReference type="Proteomes" id="UP000825935">
    <property type="component" value="Chromosome 8"/>
</dbReference>
<sequence>MSASSVVSNVFGTKTLSAISRPTRKLRAPFSAGSATFCNDSDSNIKIRTKDSLSGKYSPFVIPLSSRSHPPNLDQDGTVEDMELFLNNLSLEYESVWDTKPAWCQPWTIVLTGCTAILMSWLFLHSFIATALVTTVIIAWWYIFLYSYPQAYSQMIAERRQRVSDGYEDTWGSKRVSD</sequence>
<evidence type="ECO:0000256" key="1">
    <source>
        <dbReference type="SAM" id="Phobius"/>
    </source>
</evidence>
<feature type="transmembrane region" description="Helical" evidence="1">
    <location>
        <begin position="121"/>
        <end position="145"/>
    </location>
</feature>
<organism evidence="3 4">
    <name type="scientific">Ceratopteris richardii</name>
    <name type="common">Triangle waterfern</name>
    <dbReference type="NCBI Taxonomy" id="49495"/>
    <lineage>
        <taxon>Eukaryota</taxon>
        <taxon>Viridiplantae</taxon>
        <taxon>Streptophyta</taxon>
        <taxon>Embryophyta</taxon>
        <taxon>Tracheophyta</taxon>
        <taxon>Polypodiopsida</taxon>
        <taxon>Polypodiidae</taxon>
        <taxon>Polypodiales</taxon>
        <taxon>Pteridineae</taxon>
        <taxon>Pteridaceae</taxon>
        <taxon>Parkerioideae</taxon>
        <taxon>Ceratopteris</taxon>
    </lineage>
</organism>
<dbReference type="InterPro" id="IPR046625">
    <property type="entry name" value="DUF6737"/>
</dbReference>
<gene>
    <name evidence="3" type="ORF">KP509_08G059500</name>
</gene>
<dbReference type="OrthoDB" id="1747990at2759"/>
<accession>A0A8T2UAV3</accession>
<keyword evidence="4" id="KW-1185">Reference proteome</keyword>